<reference evidence="5" key="1">
    <citation type="submission" date="2025-08" db="UniProtKB">
        <authorList>
            <consortium name="RefSeq"/>
        </authorList>
    </citation>
    <scope>IDENTIFICATION</scope>
    <source>
        <tissue evidence="5">Gonads</tissue>
    </source>
</reference>
<keyword evidence="1" id="KW-0433">Leucine-rich repeat</keyword>
<dbReference type="OrthoDB" id="433501at2759"/>
<dbReference type="STRING" id="7574.A0A1S3ISJ5"/>
<dbReference type="KEGG" id="lak:106167050"/>
<dbReference type="PANTHER" id="PTHR15454">
    <property type="entry name" value="NISCHARIN RELATED"/>
    <property type="match status" value="1"/>
</dbReference>
<accession>A0A1S3ISJ5</accession>
<feature type="compositionally biased region" description="Polar residues" evidence="3">
    <location>
        <begin position="619"/>
        <end position="629"/>
    </location>
</feature>
<feature type="compositionally biased region" description="Basic and acidic residues" evidence="3">
    <location>
        <begin position="630"/>
        <end position="654"/>
    </location>
</feature>
<feature type="compositionally biased region" description="Basic and acidic residues" evidence="3">
    <location>
        <begin position="730"/>
        <end position="744"/>
    </location>
</feature>
<organism evidence="4 5">
    <name type="scientific">Lingula anatina</name>
    <name type="common">Brachiopod</name>
    <name type="synonym">Lingula unguis</name>
    <dbReference type="NCBI Taxonomy" id="7574"/>
    <lineage>
        <taxon>Eukaryota</taxon>
        <taxon>Metazoa</taxon>
        <taxon>Spiralia</taxon>
        <taxon>Lophotrochozoa</taxon>
        <taxon>Brachiopoda</taxon>
        <taxon>Linguliformea</taxon>
        <taxon>Lingulata</taxon>
        <taxon>Lingulida</taxon>
        <taxon>Linguloidea</taxon>
        <taxon>Lingulidae</taxon>
        <taxon>Lingula</taxon>
    </lineage>
</organism>
<dbReference type="PANTHER" id="PTHR15454:SF19">
    <property type="entry name" value="LEUCINE-RICH REPEAT-CONTAINING PROTEIN 51"/>
    <property type="match status" value="1"/>
</dbReference>
<feature type="compositionally biased region" description="Basic and acidic residues" evidence="3">
    <location>
        <begin position="532"/>
        <end position="550"/>
    </location>
</feature>
<dbReference type="RefSeq" id="XP_013401180.1">
    <property type="nucleotide sequence ID" value="XM_013545726.1"/>
</dbReference>
<dbReference type="Proteomes" id="UP000085678">
    <property type="component" value="Unplaced"/>
</dbReference>
<evidence type="ECO:0000256" key="3">
    <source>
        <dbReference type="SAM" id="MobiDB-lite"/>
    </source>
</evidence>
<dbReference type="Pfam" id="PF13855">
    <property type="entry name" value="LRR_8"/>
    <property type="match status" value="1"/>
</dbReference>
<dbReference type="Gene3D" id="3.80.10.10">
    <property type="entry name" value="Ribonuclease Inhibitor"/>
    <property type="match status" value="1"/>
</dbReference>
<feature type="compositionally biased region" description="Polar residues" evidence="3">
    <location>
        <begin position="408"/>
        <end position="421"/>
    </location>
</feature>
<dbReference type="InterPro" id="IPR001611">
    <property type="entry name" value="Leu-rich_rpt"/>
</dbReference>
<feature type="compositionally biased region" description="Basic and acidic residues" evidence="3">
    <location>
        <begin position="395"/>
        <end position="406"/>
    </location>
</feature>
<feature type="region of interest" description="Disordered" evidence="3">
    <location>
        <begin position="730"/>
        <end position="757"/>
    </location>
</feature>
<gene>
    <name evidence="5" type="primary">LOC106167050</name>
</gene>
<dbReference type="InterPro" id="IPR032675">
    <property type="entry name" value="LRR_dom_sf"/>
</dbReference>
<evidence type="ECO:0000256" key="1">
    <source>
        <dbReference type="ARBA" id="ARBA00022614"/>
    </source>
</evidence>
<sequence length="757" mass="84956">MASMSTVPAFDAFQDQLRTLCLKEFPCGIGTWREVKPLKTVGSLAKPKTSKKEIQKPKQLPEIDKVNSRFSITLKDYGAQNEKTETLEEYVITKHSPWNLDYSWSDEAKDLRELAVRSPWLIDNKFIYNYFNTLRIIDKGVTEIDENLLNFTNLEELTLTANLLCQVNSKNLPRSLKVLELCANQICDLFSLCVDPPPLHHLGLGYNQLTYLDEYMTGDYWPQLLSLDLSHNTLSDLVEVVRKLSTLPKLRNLVLHGNPLCVIPGYRGYVIDSLKKLFLLDDIRISADERHHFKGLAKRKEFILDEAKFTFEVKYIKGVPMPEEMKNPEEQPEFPIIERKYYVQFMFLEDKASKAEIFQIAHEDYDQTSSMQGTDREGSVSGGSILPADTGSKVEGVKNTEQEEKNVNFASTENQENSGTPAENVIPALKVTSPLPDDNQSLKSGPGSMKSHHSSQAAINQPKIPVAPIMSESGNWAEEISLNWSQMVTRDDLVTLRDFLKEGMEIFVMEEKILSYPVEEEEGSRAGSAKGGKGEKKDKKKEEKKDEKGKDKNKKQANSLKGAAGKGDPKKGKKKGEPEQELRHLPPEYTTLARFIVPLEDFLEGEFVFENVYMKESSDAGSKSPSNASETKKDGKKDGKGRKDSAKKKDKDAGKATNKTKKSPRDGGKSPKGRDKEKDGDKKDAKGKAKGDKAEKGIGDDEEEVLPPPPLEVHVAVWMHHWKTAMDSIREEEERNKRLEEEKAAAAAAAAAAEEAE</sequence>
<dbReference type="GO" id="GO:0005737">
    <property type="term" value="C:cytoplasm"/>
    <property type="evidence" value="ECO:0007669"/>
    <property type="project" value="TreeGrafter"/>
</dbReference>
<dbReference type="GeneID" id="106167050"/>
<evidence type="ECO:0000313" key="5">
    <source>
        <dbReference type="RefSeq" id="XP_013401180.1"/>
    </source>
</evidence>
<feature type="region of interest" description="Disordered" evidence="3">
    <location>
        <begin position="519"/>
        <end position="589"/>
    </location>
</feature>
<evidence type="ECO:0000313" key="4">
    <source>
        <dbReference type="Proteomes" id="UP000085678"/>
    </source>
</evidence>
<keyword evidence="4" id="KW-1185">Reference proteome</keyword>
<feature type="compositionally biased region" description="Low complexity" evidence="3">
    <location>
        <begin position="745"/>
        <end position="757"/>
    </location>
</feature>
<feature type="compositionally biased region" description="Basic and acidic residues" evidence="3">
    <location>
        <begin position="663"/>
        <end position="699"/>
    </location>
</feature>
<proteinExistence type="predicted"/>
<dbReference type="InParanoid" id="A0A1S3ISJ5"/>
<dbReference type="SUPFAM" id="SSF52058">
    <property type="entry name" value="L domain-like"/>
    <property type="match status" value="1"/>
</dbReference>
<evidence type="ECO:0000256" key="2">
    <source>
        <dbReference type="ARBA" id="ARBA00022737"/>
    </source>
</evidence>
<dbReference type="AlphaFoldDB" id="A0A1S3ISJ5"/>
<keyword evidence="2" id="KW-0677">Repeat</keyword>
<name>A0A1S3ISJ5_LINAN</name>
<protein>
    <submittedName>
        <fullName evidence="5">Leucine-rich repeat-containing protein 43 isoform X1</fullName>
    </submittedName>
</protein>
<feature type="compositionally biased region" description="Basic and acidic residues" evidence="3">
    <location>
        <begin position="567"/>
        <end position="586"/>
    </location>
</feature>
<feature type="region of interest" description="Disordered" evidence="3">
    <location>
        <begin position="616"/>
        <end position="709"/>
    </location>
</feature>
<feature type="region of interest" description="Disordered" evidence="3">
    <location>
        <begin position="367"/>
        <end position="463"/>
    </location>
</feature>